<dbReference type="InterPro" id="IPR050204">
    <property type="entry name" value="AraC_XylS_family_regulators"/>
</dbReference>
<dbReference type="Pfam" id="PF12833">
    <property type="entry name" value="HTH_18"/>
    <property type="match status" value="1"/>
</dbReference>
<dbReference type="Pfam" id="PF12852">
    <property type="entry name" value="Cupin_6"/>
    <property type="match status" value="1"/>
</dbReference>
<keyword evidence="7" id="KW-1185">Reference proteome</keyword>
<dbReference type="Gene3D" id="1.10.10.60">
    <property type="entry name" value="Homeodomain-like"/>
    <property type="match status" value="2"/>
</dbReference>
<evidence type="ECO:0000313" key="7">
    <source>
        <dbReference type="Proteomes" id="UP000253318"/>
    </source>
</evidence>
<dbReference type="GO" id="GO:0043565">
    <property type="term" value="F:sequence-specific DNA binding"/>
    <property type="evidence" value="ECO:0007669"/>
    <property type="project" value="InterPro"/>
</dbReference>
<keyword evidence="3" id="KW-0804">Transcription</keyword>
<evidence type="ECO:0000259" key="5">
    <source>
        <dbReference type="PROSITE" id="PS01124"/>
    </source>
</evidence>
<dbReference type="GO" id="GO:0003700">
    <property type="term" value="F:DNA-binding transcription factor activity"/>
    <property type="evidence" value="ECO:0007669"/>
    <property type="project" value="InterPro"/>
</dbReference>
<comment type="caution">
    <text evidence="6">The sequence shown here is derived from an EMBL/GenBank/DDBJ whole genome shotgun (WGS) entry which is preliminary data.</text>
</comment>
<dbReference type="InterPro" id="IPR009057">
    <property type="entry name" value="Homeodomain-like_sf"/>
</dbReference>
<reference evidence="6 7" key="1">
    <citation type="submission" date="2018-04" db="EMBL/GenBank/DDBJ databases">
        <title>Novel actinobacteria from marine sediment.</title>
        <authorList>
            <person name="Ng Z.Y."/>
            <person name="Tan G.Y.A."/>
        </authorList>
    </citation>
    <scope>NUCLEOTIDE SEQUENCE [LARGE SCALE GENOMIC DNA]</scope>
    <source>
        <strain evidence="6 7">TPS81</strain>
    </source>
</reference>
<evidence type="ECO:0000313" key="6">
    <source>
        <dbReference type="EMBL" id="RCV59090.1"/>
    </source>
</evidence>
<feature type="domain" description="HTH araC/xylS-type" evidence="5">
    <location>
        <begin position="211"/>
        <end position="309"/>
    </location>
</feature>
<evidence type="ECO:0000256" key="1">
    <source>
        <dbReference type="ARBA" id="ARBA00023015"/>
    </source>
</evidence>
<evidence type="ECO:0000256" key="3">
    <source>
        <dbReference type="ARBA" id="ARBA00023163"/>
    </source>
</evidence>
<keyword evidence="1" id="KW-0805">Transcription regulation</keyword>
<dbReference type="SUPFAM" id="SSF46689">
    <property type="entry name" value="Homeodomain-like"/>
    <property type="match status" value="2"/>
</dbReference>
<dbReference type="InterPro" id="IPR032783">
    <property type="entry name" value="AraC_lig"/>
</dbReference>
<organism evidence="6 7">
    <name type="scientific">Marinitenerispora sediminis</name>
    <dbReference type="NCBI Taxonomy" id="1931232"/>
    <lineage>
        <taxon>Bacteria</taxon>
        <taxon>Bacillati</taxon>
        <taxon>Actinomycetota</taxon>
        <taxon>Actinomycetes</taxon>
        <taxon>Streptosporangiales</taxon>
        <taxon>Nocardiopsidaceae</taxon>
        <taxon>Marinitenerispora</taxon>
    </lineage>
</organism>
<dbReference type="PROSITE" id="PS01124">
    <property type="entry name" value="HTH_ARAC_FAMILY_2"/>
    <property type="match status" value="1"/>
</dbReference>
<accession>A0A368T617</accession>
<dbReference type="PROSITE" id="PS00041">
    <property type="entry name" value="HTH_ARAC_FAMILY_1"/>
    <property type="match status" value="1"/>
</dbReference>
<evidence type="ECO:0000256" key="4">
    <source>
        <dbReference type="SAM" id="MobiDB-lite"/>
    </source>
</evidence>
<name>A0A368T617_9ACTN</name>
<keyword evidence="2" id="KW-0238">DNA-binding</keyword>
<dbReference type="InterPro" id="IPR018060">
    <property type="entry name" value="HTH_AraC"/>
</dbReference>
<dbReference type="Proteomes" id="UP000253318">
    <property type="component" value="Unassembled WGS sequence"/>
</dbReference>
<proteinExistence type="predicted"/>
<gene>
    <name evidence="6" type="ORF">DEF24_11080</name>
</gene>
<dbReference type="PANTHER" id="PTHR46796">
    <property type="entry name" value="HTH-TYPE TRANSCRIPTIONAL ACTIVATOR RHAS-RELATED"/>
    <property type="match status" value="1"/>
</dbReference>
<dbReference type="EMBL" id="QEIN01000071">
    <property type="protein sequence ID" value="RCV59090.1"/>
    <property type="molecule type" value="Genomic_DNA"/>
</dbReference>
<dbReference type="RefSeq" id="WP_114398740.1">
    <property type="nucleotide sequence ID" value="NZ_QEIM01000088.1"/>
</dbReference>
<dbReference type="AlphaFoldDB" id="A0A368T617"/>
<dbReference type="InterPro" id="IPR018062">
    <property type="entry name" value="HTH_AraC-typ_CS"/>
</dbReference>
<sequence>MDALAGLLDGPRARGAFLLRSVLSPPWSLRIEDRAPLTLMAVLEGTAWVVPEDGSATRLRPRDVAVVRGPRPYTVADGPATPPHAVIGPGQRCTTLAGAPLADLSDLGVRTWGTDSDGTTVLLTGTYQVPDAVGRRLLDALPRLVVLPEDAWSSPIVPLLAEEVGKQLPGQEAVLDRLLDLLLIAVLRAWFARPEADAPAWYRAHGDPVVGRALRLLHREPARPWTVAALAAEAGVSRAALARRFTALVGEPPMAYLTAWRLTLAADLLRESDAPLDAVARRVGYGSGFALSAAFKRERGISPQRYRAGGPPHARGARAERDDAVPA</sequence>
<protein>
    <submittedName>
        <fullName evidence="6">AraC family transcriptional regulator</fullName>
    </submittedName>
</protein>
<dbReference type="OrthoDB" id="241790at2"/>
<dbReference type="PANTHER" id="PTHR46796:SF13">
    <property type="entry name" value="HTH-TYPE TRANSCRIPTIONAL ACTIVATOR RHAS"/>
    <property type="match status" value="1"/>
</dbReference>
<feature type="compositionally biased region" description="Basic and acidic residues" evidence="4">
    <location>
        <begin position="317"/>
        <end position="327"/>
    </location>
</feature>
<feature type="region of interest" description="Disordered" evidence="4">
    <location>
        <begin position="302"/>
        <end position="327"/>
    </location>
</feature>
<evidence type="ECO:0000256" key="2">
    <source>
        <dbReference type="ARBA" id="ARBA00023125"/>
    </source>
</evidence>
<dbReference type="SMART" id="SM00342">
    <property type="entry name" value="HTH_ARAC"/>
    <property type="match status" value="1"/>
</dbReference>
<feature type="compositionally biased region" description="Low complexity" evidence="4">
    <location>
        <begin position="305"/>
        <end position="314"/>
    </location>
</feature>